<dbReference type="EMBL" id="DS995260">
    <property type="protein sequence ID" value="EDZ39057.1"/>
    <property type="molecule type" value="Genomic_DNA"/>
</dbReference>
<keyword evidence="1" id="KW-0812">Transmembrane</keyword>
<feature type="transmembrane region" description="Helical" evidence="1">
    <location>
        <begin position="41"/>
        <end position="68"/>
    </location>
</feature>
<proteinExistence type="predicted"/>
<feature type="transmembrane region" description="Helical" evidence="1">
    <location>
        <begin position="115"/>
        <end position="137"/>
    </location>
</feature>
<organism evidence="2">
    <name type="scientific">Leptospirillum sp. Group II '5-way CG'</name>
    <dbReference type="NCBI Taxonomy" id="419541"/>
    <lineage>
        <taxon>Bacteria</taxon>
        <taxon>Pseudomonadati</taxon>
        <taxon>Nitrospirota</taxon>
        <taxon>Nitrospiria</taxon>
        <taxon>Nitrospirales</taxon>
        <taxon>Nitrospiraceae</taxon>
        <taxon>Leptospirillum</taxon>
    </lineage>
</organism>
<evidence type="ECO:0000313" key="2">
    <source>
        <dbReference type="EMBL" id="EDZ39057.1"/>
    </source>
</evidence>
<feature type="transmembrane region" description="Helical" evidence="1">
    <location>
        <begin position="143"/>
        <end position="161"/>
    </location>
</feature>
<feature type="transmembrane region" description="Helical" evidence="1">
    <location>
        <begin position="88"/>
        <end position="108"/>
    </location>
</feature>
<keyword evidence="1" id="KW-0472">Membrane</keyword>
<feature type="transmembrane region" description="Helical" evidence="1">
    <location>
        <begin position="6"/>
        <end position="29"/>
    </location>
</feature>
<reference evidence="2" key="1">
    <citation type="journal article" date="2004" name="Nature">
        <title>Community structure and metabolism through reconstruction of microbial genomes from the environment.</title>
        <authorList>
            <person name="Tyson G.W."/>
            <person name="Chapman J."/>
            <person name="Hugenholtz P."/>
            <person name="Allen E.E."/>
            <person name="Ram R.J."/>
            <person name="Richardson P.M."/>
            <person name="Solovyev V.V."/>
            <person name="Rubin E.M."/>
            <person name="Rokhsar D.S."/>
            <person name="Banfield J.F."/>
        </authorList>
    </citation>
    <scope>NUCLEOTIDE SEQUENCE [LARGE SCALE GENOMIC DNA]</scope>
</reference>
<sequence length="373" mass="41127">MLSPLFLVPVLGLAFPPISSLVFFLVYYLSAISSMPEFYHIFYAQSSILPGVFVWLAYGLCLSIPWAIARLLRVSKGLQLLAGTLPSLFPPLYFLGAVSPLFSAGILFPGTGLSGILLFLILQVLTLHLVASSITNFNTRSHPAVFFGISVLAGISLILNLSAPTPSPPPGWTAIDTTGQPRSLIRRTPWEIRLAKEVLHRLNQGDRVILLPEGVAEFWSGPALPFPWSTVEQTARLHHATVLVGSEIPVGSVGRVWDDSLVQLGKERRNFPARQPIPLAGWNPFSRSHHELSHWFRTGVYRIGDRRSEVSICFEDILIGPHFWGTLLGHPDMIVSVDNLWFSKGTSDRSIQSVSVRSFGRLLGVPVLRAVNQ</sequence>
<dbReference type="AlphaFoldDB" id="B6AP71"/>
<keyword evidence="1" id="KW-1133">Transmembrane helix</keyword>
<protein>
    <submittedName>
        <fullName evidence="2">Probable conjugal transfer protein (TraB)</fullName>
    </submittedName>
</protein>
<gene>
    <name evidence="2" type="ORF">CGL2_10284011</name>
</gene>
<evidence type="ECO:0000256" key="1">
    <source>
        <dbReference type="SAM" id="Phobius"/>
    </source>
</evidence>
<reference evidence="2" key="2">
    <citation type="journal article" date="2008" name="PLoS Biol.">
        <title>Population genomic analysis of strain variation in Leptospirillum group II bacteria involved in acid mine drainage formation.</title>
        <authorList>
            <person name="Simmons S.L."/>
            <person name="Dibartolo G."/>
            <person name="Denef V.J."/>
            <person name="Goltsman D.S."/>
            <person name="Thelen M.P."/>
            <person name="Banfield J.F."/>
        </authorList>
    </citation>
    <scope>NUCLEOTIDE SEQUENCE [LARGE SCALE GENOMIC DNA]</scope>
</reference>
<name>B6AP71_9BACT</name>
<accession>B6AP71</accession>